<comment type="similarity">
    <text evidence="2">Belongs to the TBCC family.</text>
</comment>
<evidence type="ECO:0000256" key="4">
    <source>
        <dbReference type="ARBA" id="ARBA00022990"/>
    </source>
</evidence>
<dbReference type="EMBL" id="ML170171">
    <property type="protein sequence ID" value="TDL23264.1"/>
    <property type="molecule type" value="Genomic_DNA"/>
</dbReference>
<dbReference type="InterPro" id="IPR016098">
    <property type="entry name" value="CAP/MinC_C"/>
</dbReference>
<evidence type="ECO:0000256" key="7">
    <source>
        <dbReference type="SAM" id="MobiDB-lite"/>
    </source>
</evidence>
<reference evidence="9 10" key="1">
    <citation type="submission" date="2018-06" db="EMBL/GenBank/DDBJ databases">
        <title>A transcriptomic atlas of mushroom development highlights an independent origin of complex multicellularity.</title>
        <authorList>
            <consortium name="DOE Joint Genome Institute"/>
            <person name="Krizsan K."/>
            <person name="Almasi E."/>
            <person name="Merenyi Z."/>
            <person name="Sahu N."/>
            <person name="Viragh M."/>
            <person name="Koszo T."/>
            <person name="Mondo S."/>
            <person name="Kiss B."/>
            <person name="Balint B."/>
            <person name="Kues U."/>
            <person name="Barry K."/>
            <person name="Hegedus J.C."/>
            <person name="Henrissat B."/>
            <person name="Johnson J."/>
            <person name="Lipzen A."/>
            <person name="Ohm R."/>
            <person name="Nagy I."/>
            <person name="Pangilinan J."/>
            <person name="Yan J."/>
            <person name="Xiong Y."/>
            <person name="Grigoriev I.V."/>
            <person name="Hibbett D.S."/>
            <person name="Nagy L.G."/>
        </authorList>
    </citation>
    <scope>NUCLEOTIDE SEQUENCE [LARGE SCALE GENOMIC DNA]</scope>
    <source>
        <strain evidence="9 10">SZMC22713</strain>
    </source>
</reference>
<dbReference type="STRING" id="50990.A0A4Y7Q6S5"/>
<evidence type="ECO:0000256" key="2">
    <source>
        <dbReference type="ARBA" id="ARBA00008848"/>
    </source>
</evidence>
<evidence type="ECO:0000256" key="5">
    <source>
        <dbReference type="ARBA" id="ARBA00023186"/>
    </source>
</evidence>
<dbReference type="InterPro" id="IPR027684">
    <property type="entry name" value="TBCC"/>
</dbReference>
<dbReference type="Proteomes" id="UP000294933">
    <property type="component" value="Unassembled WGS sequence"/>
</dbReference>
<dbReference type="InterPro" id="IPR031925">
    <property type="entry name" value="TBCC_N"/>
</dbReference>
<dbReference type="GO" id="GO:0005737">
    <property type="term" value="C:cytoplasm"/>
    <property type="evidence" value="ECO:0007669"/>
    <property type="project" value="UniProtKB-SubCell"/>
</dbReference>
<gene>
    <name evidence="9" type="ORF">BD410DRAFT_827939</name>
</gene>
<evidence type="ECO:0000259" key="8">
    <source>
        <dbReference type="PROSITE" id="PS51329"/>
    </source>
</evidence>
<evidence type="ECO:0000313" key="10">
    <source>
        <dbReference type="Proteomes" id="UP000294933"/>
    </source>
</evidence>
<dbReference type="InterPro" id="IPR038397">
    <property type="entry name" value="TBCC_N_sf"/>
</dbReference>
<evidence type="ECO:0000256" key="6">
    <source>
        <dbReference type="ARBA" id="ARBA00026055"/>
    </source>
</evidence>
<sequence>MSVPSSSAELASKFYQHFRISKDDITRRLISLESIDTAAVDQDELSQIIQDLAKLRKELVDANAYIPGYDQRSYETQMSELEQKTSALRASSVAKPKFSFKRKPAKASSPSSHISEKSPHVDRPQAAGSLPPSISPSSPEIAPTTNLTLSSHSHAHLTSESLPHSFTSSSDLTISNLDNCIVDLIPIQNTPEDGQEPRVGAHPSEISSLTSVHIRDVKRSIILLGAIGGSVLMHGVEQCVIILSCHQLRVHRSKDTHIYLDIRSHPIIEHCSNMSFTSYPACFSTTDKNGTSTESKHLAVLDFSNIKATPSLNWHPLPDLRRLDDWGGIRQAIDHQEQINVLLDKVLPDVR</sequence>
<feature type="domain" description="C-CAP/cofactor C-like" evidence="8">
    <location>
        <begin position="136"/>
        <end position="305"/>
    </location>
</feature>
<dbReference type="Pfam" id="PF07986">
    <property type="entry name" value="TBCC"/>
    <property type="match status" value="1"/>
</dbReference>
<dbReference type="Gene3D" id="2.160.20.70">
    <property type="match status" value="1"/>
</dbReference>
<keyword evidence="4" id="KW-0007">Acetylation</keyword>
<dbReference type="PROSITE" id="PS51329">
    <property type="entry name" value="C_CAP_COFACTOR_C"/>
    <property type="match status" value="1"/>
</dbReference>
<protein>
    <recommendedName>
        <fullName evidence="8">C-CAP/cofactor C-like domain-containing protein</fullName>
    </recommendedName>
</protein>
<dbReference type="Pfam" id="PF16752">
    <property type="entry name" value="TBCC_N"/>
    <property type="match status" value="1"/>
</dbReference>
<dbReference type="PANTHER" id="PTHR15139:SF0">
    <property type="entry name" value="TUBULIN-SPECIFIC CHAPERONE C"/>
    <property type="match status" value="1"/>
</dbReference>
<keyword evidence="3" id="KW-0963">Cytoplasm</keyword>
<dbReference type="SMART" id="SM00673">
    <property type="entry name" value="CARP"/>
    <property type="match status" value="1"/>
</dbReference>
<accession>A0A4Y7Q6S5</accession>
<dbReference type="Gene3D" id="1.20.58.1250">
    <property type="entry name" value="Tubulin Binding Cofactor C, N-terminal domain"/>
    <property type="match status" value="1"/>
</dbReference>
<keyword evidence="10" id="KW-1185">Reference proteome</keyword>
<feature type="compositionally biased region" description="Low complexity" evidence="7">
    <location>
        <begin position="129"/>
        <end position="152"/>
    </location>
</feature>
<dbReference type="PANTHER" id="PTHR15139">
    <property type="entry name" value="TUBULIN FOLDING COFACTOR C"/>
    <property type="match status" value="1"/>
</dbReference>
<dbReference type="InterPro" id="IPR012945">
    <property type="entry name" value="Tubulin-bd_cofactor_C_dom"/>
</dbReference>
<feature type="region of interest" description="Disordered" evidence="7">
    <location>
        <begin position="95"/>
        <end position="152"/>
    </location>
</feature>
<dbReference type="GO" id="GO:0007021">
    <property type="term" value="P:tubulin complex assembly"/>
    <property type="evidence" value="ECO:0007669"/>
    <property type="project" value="TreeGrafter"/>
</dbReference>
<comment type="subunit">
    <text evidence="6">Supercomplex made of cofactors A to E. Cofactors A and D function by capturing and stabilizing tubulin in a quasi-native conformation. Cofactor E binds to the cofactor D-tubulin complex; interaction with cofactor C then causes the release of tubulin polypeptides that are committed to the native state.</text>
</comment>
<dbReference type="InterPro" id="IPR017901">
    <property type="entry name" value="C-CAP_CF_C-like"/>
</dbReference>
<name>A0A4Y7Q6S5_9AGAM</name>
<dbReference type="OrthoDB" id="194775at2759"/>
<comment type="subcellular location">
    <subcellularLocation>
        <location evidence="1">Cytoplasm</location>
    </subcellularLocation>
</comment>
<proteinExistence type="inferred from homology"/>
<dbReference type="VEuPathDB" id="FungiDB:BD410DRAFT_827939"/>
<evidence type="ECO:0000256" key="3">
    <source>
        <dbReference type="ARBA" id="ARBA00022490"/>
    </source>
</evidence>
<feature type="compositionally biased region" description="Basic and acidic residues" evidence="7">
    <location>
        <begin position="114"/>
        <end position="123"/>
    </location>
</feature>
<evidence type="ECO:0000256" key="1">
    <source>
        <dbReference type="ARBA" id="ARBA00004496"/>
    </source>
</evidence>
<keyword evidence="5" id="KW-0143">Chaperone</keyword>
<dbReference type="GO" id="GO:0015631">
    <property type="term" value="F:tubulin binding"/>
    <property type="evidence" value="ECO:0007669"/>
    <property type="project" value="InterPro"/>
</dbReference>
<dbReference type="GO" id="GO:0007023">
    <property type="term" value="P:post-chaperonin tubulin folding pathway"/>
    <property type="evidence" value="ECO:0007669"/>
    <property type="project" value="InterPro"/>
</dbReference>
<organism evidence="9 10">
    <name type="scientific">Rickenella mellea</name>
    <dbReference type="NCBI Taxonomy" id="50990"/>
    <lineage>
        <taxon>Eukaryota</taxon>
        <taxon>Fungi</taxon>
        <taxon>Dikarya</taxon>
        <taxon>Basidiomycota</taxon>
        <taxon>Agaricomycotina</taxon>
        <taxon>Agaricomycetes</taxon>
        <taxon>Hymenochaetales</taxon>
        <taxon>Rickenellaceae</taxon>
        <taxon>Rickenella</taxon>
    </lineage>
</organism>
<evidence type="ECO:0000313" key="9">
    <source>
        <dbReference type="EMBL" id="TDL23264.1"/>
    </source>
</evidence>
<dbReference type="AlphaFoldDB" id="A0A4Y7Q6S5"/>
<dbReference type="InterPro" id="IPR006599">
    <property type="entry name" value="CARP_motif"/>
</dbReference>